<dbReference type="PANTHER" id="PTHR12143:SF39">
    <property type="entry name" value="SECRETED PROTEIN"/>
    <property type="match status" value="1"/>
</dbReference>
<dbReference type="FunFam" id="3.30.2080.10:FF:000001">
    <property type="entry name" value="Alpha-1,2-mannosidase subfamily"/>
    <property type="match status" value="1"/>
</dbReference>
<evidence type="ECO:0000313" key="7">
    <source>
        <dbReference type="EMBL" id="NLR92124.1"/>
    </source>
</evidence>
<evidence type="ECO:0000256" key="3">
    <source>
        <dbReference type="ARBA" id="ARBA00022837"/>
    </source>
</evidence>
<organism evidence="7 8">
    <name type="scientific">Flammeovirga agarivorans</name>
    <dbReference type="NCBI Taxonomy" id="2726742"/>
    <lineage>
        <taxon>Bacteria</taxon>
        <taxon>Pseudomonadati</taxon>
        <taxon>Bacteroidota</taxon>
        <taxon>Cytophagia</taxon>
        <taxon>Cytophagales</taxon>
        <taxon>Flammeovirgaceae</taxon>
        <taxon>Flammeovirga</taxon>
    </lineage>
</organism>
<dbReference type="FunFam" id="1.20.1050.60:FF:000001">
    <property type="entry name" value="Putative alpha-1,2-mannosidase"/>
    <property type="match status" value="1"/>
</dbReference>
<dbReference type="Proteomes" id="UP000585050">
    <property type="component" value="Unassembled WGS sequence"/>
</dbReference>
<dbReference type="GO" id="GO:0030246">
    <property type="term" value="F:carbohydrate binding"/>
    <property type="evidence" value="ECO:0007669"/>
    <property type="project" value="InterPro"/>
</dbReference>
<comment type="cofactor">
    <cofactor evidence="1">
        <name>Ca(2+)</name>
        <dbReference type="ChEBI" id="CHEBI:29108"/>
    </cofactor>
</comment>
<dbReference type="GO" id="GO:0005975">
    <property type="term" value="P:carbohydrate metabolic process"/>
    <property type="evidence" value="ECO:0007669"/>
    <property type="project" value="InterPro"/>
</dbReference>
<dbReference type="SUPFAM" id="SSF48208">
    <property type="entry name" value="Six-hairpin glycosidases"/>
    <property type="match status" value="1"/>
</dbReference>
<keyword evidence="8" id="KW-1185">Reference proteome</keyword>
<feature type="domain" description="Glycosyl hydrolase family 92" evidence="5">
    <location>
        <begin position="297"/>
        <end position="761"/>
    </location>
</feature>
<evidence type="ECO:0000256" key="1">
    <source>
        <dbReference type="ARBA" id="ARBA00001913"/>
    </source>
</evidence>
<feature type="signal peptide" evidence="4">
    <location>
        <begin position="1"/>
        <end position="20"/>
    </location>
</feature>
<dbReference type="InterPro" id="IPR008928">
    <property type="entry name" value="6-hairpin_glycosidase_sf"/>
</dbReference>
<proteinExistence type="predicted"/>
<name>A0A7X8SKW0_9BACT</name>
<comment type="subunit">
    <text evidence="2">Monomer.</text>
</comment>
<keyword evidence="7" id="KW-0378">Hydrolase</keyword>
<dbReference type="PANTHER" id="PTHR12143">
    <property type="entry name" value="PEPTIDE N-GLYCANASE PNGASE -RELATED"/>
    <property type="match status" value="1"/>
</dbReference>
<dbReference type="Gene3D" id="2.70.98.10">
    <property type="match status" value="1"/>
</dbReference>
<reference evidence="7 8" key="1">
    <citation type="submission" date="2020-04" db="EMBL/GenBank/DDBJ databases">
        <title>Flammeovirga sp. SR4, a novel species isolated from seawater.</title>
        <authorList>
            <person name="Wang X."/>
        </authorList>
    </citation>
    <scope>NUCLEOTIDE SEQUENCE [LARGE SCALE GENOMIC DNA]</scope>
    <source>
        <strain evidence="7 8">SR4</strain>
    </source>
</reference>
<keyword evidence="3" id="KW-0106">Calcium</keyword>
<dbReference type="InterPro" id="IPR041371">
    <property type="entry name" value="GH92_N"/>
</dbReference>
<keyword evidence="4" id="KW-0732">Signal</keyword>
<evidence type="ECO:0000259" key="6">
    <source>
        <dbReference type="Pfam" id="PF17678"/>
    </source>
</evidence>
<dbReference type="RefSeq" id="WP_168882829.1">
    <property type="nucleotide sequence ID" value="NZ_JABAIL010000003.1"/>
</dbReference>
<protein>
    <submittedName>
        <fullName evidence="7">Glycoside hydrolase family 92 protein</fullName>
    </submittedName>
</protein>
<dbReference type="EMBL" id="JABAIL010000003">
    <property type="protein sequence ID" value="NLR92124.1"/>
    <property type="molecule type" value="Genomic_DNA"/>
</dbReference>
<dbReference type="InterPro" id="IPR050883">
    <property type="entry name" value="PNGase"/>
</dbReference>
<accession>A0A7X8SKW0</accession>
<dbReference type="AlphaFoldDB" id="A0A7X8SKW0"/>
<dbReference type="GO" id="GO:0006516">
    <property type="term" value="P:glycoprotein catabolic process"/>
    <property type="evidence" value="ECO:0007669"/>
    <property type="project" value="TreeGrafter"/>
</dbReference>
<dbReference type="Pfam" id="PF07971">
    <property type="entry name" value="Glyco_hydro_92"/>
    <property type="match status" value="1"/>
</dbReference>
<sequence length="761" mass="87561">MKNFKILSIILLHVYGLAYAQEKVKSNYDYVNPFIGTEKMGHTYPGATTPFGMVQLSPETNQVPMFKENGQYNAKTYEYCAGYQYGDSTIFGFSHTHMSGTGHSDLGDFLIMPTIGKLDLEPGTADKPHSGYHSRFKHSSEKAQPGYYKVHLEDYNIKAELSASDRVGYHKYTFPETDSAHIILDLISNIYNYDDKNVWTFVRVENDSTVTGYRQTQGWGKTRYVYFAMKFSKPFSSYGHKRYEDVSYNGFYRKFDQEHNFPEMAGKKIRAYFNFDTKKGEAIEIKFALSSVSTEGALLNLATEIPEWNFKQVRREAKAKWEKELNKINISTINEDQKEIFYTAFYHTMLSPVLYEDVDGKYRGLDQNIHTSEGFTNYTVFSLWDTYRALHPLFNLMHPQRNNDMVKSMLAHYEQSVHGMLPIWSHYANENWCMIGYHAVSVLADTYIKGNTDVELDQLIKASTSTSKVKYFDGLGEYMERGYVPEDKSGASVSKTLEYAYNDWCIAQLANAAGEKELEKEYLQRAKYYQNVFDKESNYMRPKLSSGEWRKEFDPLDTHGQGFIEGNAWNYGLYVPHNIPKMIEMMGGKDAFSDHLDKIFETPIEDKYIEKNEDITRDGIIGNYVHGNEPGHHIPYLYNWTNHPEKTQERVRMICETMYTTDRDGLCGNDDAGQMSAWYVFSSLGFYPVLPGSTDYALGSPLVKEAEITFENGKTLKIVAKKQSEKRVHVKKVTLNGIDIKGHSISHFDLINGGELIFEMK</sequence>
<dbReference type="InterPro" id="IPR005887">
    <property type="entry name" value="GH92_a_mannosidase_put"/>
</dbReference>
<comment type="caution">
    <text evidence="7">The sequence shown here is derived from an EMBL/GenBank/DDBJ whole genome shotgun (WGS) entry which is preliminary data.</text>
</comment>
<evidence type="ECO:0000313" key="8">
    <source>
        <dbReference type="Proteomes" id="UP000585050"/>
    </source>
</evidence>
<dbReference type="GO" id="GO:0000224">
    <property type="term" value="F:peptide-N4-(N-acetyl-beta-glucosaminyl)asparagine amidase activity"/>
    <property type="evidence" value="ECO:0007669"/>
    <property type="project" value="TreeGrafter"/>
</dbReference>
<dbReference type="NCBIfam" id="TIGR01180">
    <property type="entry name" value="aman2_put"/>
    <property type="match status" value="1"/>
</dbReference>
<gene>
    <name evidence="7" type="ORF">HGP29_12935</name>
</gene>
<dbReference type="Pfam" id="PF17678">
    <property type="entry name" value="Glyco_hydro_92N"/>
    <property type="match status" value="1"/>
</dbReference>
<evidence type="ECO:0000256" key="4">
    <source>
        <dbReference type="SAM" id="SignalP"/>
    </source>
</evidence>
<dbReference type="Gene3D" id="1.20.1050.60">
    <property type="entry name" value="alpha-1,2-mannosidase"/>
    <property type="match status" value="1"/>
</dbReference>
<dbReference type="GO" id="GO:0005829">
    <property type="term" value="C:cytosol"/>
    <property type="evidence" value="ECO:0007669"/>
    <property type="project" value="TreeGrafter"/>
</dbReference>
<feature type="chain" id="PRO_5031116603" evidence="4">
    <location>
        <begin position="21"/>
        <end position="761"/>
    </location>
</feature>
<evidence type="ECO:0000259" key="5">
    <source>
        <dbReference type="Pfam" id="PF07971"/>
    </source>
</evidence>
<evidence type="ECO:0000256" key="2">
    <source>
        <dbReference type="ARBA" id="ARBA00011245"/>
    </source>
</evidence>
<feature type="domain" description="Glycosyl hydrolase family 92 N-terminal" evidence="6">
    <location>
        <begin position="30"/>
        <end position="290"/>
    </location>
</feature>
<dbReference type="Gene3D" id="1.20.1610.10">
    <property type="entry name" value="alpha-1,2-mannosidases domains"/>
    <property type="match status" value="1"/>
</dbReference>
<dbReference type="InterPro" id="IPR012939">
    <property type="entry name" value="Glyco_hydro_92"/>
</dbReference>
<dbReference type="InterPro" id="IPR014718">
    <property type="entry name" value="GH-type_carb-bd"/>
</dbReference>
<dbReference type="Gene3D" id="3.30.2080.10">
    <property type="entry name" value="GH92 mannosidase domain"/>
    <property type="match status" value="1"/>
</dbReference>